<sequence length="219" mass="25712">MRISKNKTLYSPTDLNNFVSCKYHIKNDLTANDLGLKKKEKSADLKLRIEYGKEHEKEYFRILSKKHKKNITIDPKQPADKKYKETIKAIKSGYDLIYKAYLMHEDFGGEIDFLIKHKSKSKLGDFSYEVYDTKVTKTLRPKHALQTTGYSFLLGKVQGLIPKKMHLVDGTKLINSFNVSEFIDYFSFTKKNFEKFLTKVLKEKMYPEKCSFCNICDWQ</sequence>
<evidence type="ECO:0000313" key="1">
    <source>
        <dbReference type="EMBL" id="SVC18927.1"/>
    </source>
</evidence>
<feature type="non-terminal residue" evidence="1">
    <location>
        <position position="219"/>
    </location>
</feature>
<dbReference type="EMBL" id="UINC01078141">
    <property type="protein sequence ID" value="SVC18927.1"/>
    <property type="molecule type" value="Genomic_DNA"/>
</dbReference>
<protein>
    <recommendedName>
        <fullName evidence="2">PD-(D/E)XK endonuclease-like domain-containing protein</fullName>
    </recommendedName>
</protein>
<evidence type="ECO:0008006" key="2">
    <source>
        <dbReference type="Google" id="ProtNLM"/>
    </source>
</evidence>
<dbReference type="AlphaFoldDB" id="A0A382K798"/>
<accession>A0A382K798</accession>
<reference evidence="1" key="1">
    <citation type="submission" date="2018-05" db="EMBL/GenBank/DDBJ databases">
        <authorList>
            <person name="Lanie J.A."/>
            <person name="Ng W.-L."/>
            <person name="Kazmierczak K.M."/>
            <person name="Andrzejewski T.M."/>
            <person name="Davidsen T.M."/>
            <person name="Wayne K.J."/>
            <person name="Tettelin H."/>
            <person name="Glass J.I."/>
            <person name="Rusch D."/>
            <person name="Podicherti R."/>
            <person name="Tsui H.-C.T."/>
            <person name="Winkler M.E."/>
        </authorList>
    </citation>
    <scope>NUCLEOTIDE SEQUENCE</scope>
</reference>
<proteinExistence type="predicted"/>
<organism evidence="1">
    <name type="scientific">marine metagenome</name>
    <dbReference type="NCBI Taxonomy" id="408172"/>
    <lineage>
        <taxon>unclassified sequences</taxon>
        <taxon>metagenomes</taxon>
        <taxon>ecological metagenomes</taxon>
    </lineage>
</organism>
<gene>
    <name evidence="1" type="ORF">METZ01_LOCUS271781</name>
</gene>
<dbReference type="InterPro" id="IPR011604">
    <property type="entry name" value="PDDEXK-like_dom_sf"/>
</dbReference>
<dbReference type="Gene3D" id="3.90.320.10">
    <property type="match status" value="1"/>
</dbReference>
<name>A0A382K798_9ZZZZ</name>